<proteinExistence type="predicted"/>
<dbReference type="Gene3D" id="3.40.50.2000">
    <property type="entry name" value="Glycogen Phosphorylase B"/>
    <property type="match status" value="1"/>
</dbReference>
<organism evidence="1 2">
    <name type="scientific">Thermoflavifilum thermophilum</name>
    <dbReference type="NCBI Taxonomy" id="1393122"/>
    <lineage>
        <taxon>Bacteria</taxon>
        <taxon>Pseudomonadati</taxon>
        <taxon>Bacteroidota</taxon>
        <taxon>Chitinophagia</taxon>
        <taxon>Chitinophagales</taxon>
        <taxon>Chitinophagaceae</taxon>
        <taxon>Thermoflavifilum</taxon>
    </lineage>
</organism>
<dbReference type="EMBL" id="FPCJ01000001">
    <property type="protein sequence ID" value="SFV30462.1"/>
    <property type="molecule type" value="Genomic_DNA"/>
</dbReference>
<sequence>MRLGIEFFPYSLRRPWEADAYWLYVIQDLIPSFHQTEIICLTSPQVAQLSAASMHRHMPAGLYRWVFPWVRRWWKKQRPDLIFSVHRPTQAGRQIPCCVYVSPGDGNGDQQLAFSQQWLWDKLHTRTHLVIFPFQSEGTSASALRTTVLYPVPEAVFHPRSWEEEQRCRMQLTEGHPYFLSAAVPVHDMKKMVTWLKAFSVLKRRLQSAVRWVWLLEQRHFPQAERLLKGYKFRKDVILQDVEDQEVLAGMLSSAYAYLAVGSVSAQWRMMLASVYSEVPVMGIGHSVYQALMAVAGMWISYEDTEIIAAQWLRLYQDEYLRKQMVQVCQYQRAFAYETFLQTLQSHVLSCISLHSPKS</sequence>
<name>A0A1I7N711_9BACT</name>
<evidence type="ECO:0008006" key="3">
    <source>
        <dbReference type="Google" id="ProtNLM"/>
    </source>
</evidence>
<dbReference type="SUPFAM" id="SSF53756">
    <property type="entry name" value="UDP-Glycosyltransferase/glycogen phosphorylase"/>
    <property type="match status" value="1"/>
</dbReference>
<dbReference type="STRING" id="1393122.SAMN05660895_0801"/>
<keyword evidence="2" id="KW-1185">Reference proteome</keyword>
<evidence type="ECO:0000313" key="1">
    <source>
        <dbReference type="EMBL" id="SFV30462.1"/>
    </source>
</evidence>
<gene>
    <name evidence="1" type="ORF">SAMN05660895_0801</name>
</gene>
<evidence type="ECO:0000313" key="2">
    <source>
        <dbReference type="Proteomes" id="UP000199537"/>
    </source>
</evidence>
<dbReference type="AlphaFoldDB" id="A0A1I7N711"/>
<accession>A0A1I7N711</accession>
<dbReference type="RefSeq" id="WP_143103940.1">
    <property type="nucleotide sequence ID" value="NZ_FPCJ01000001.1"/>
</dbReference>
<reference evidence="2" key="1">
    <citation type="submission" date="2016-10" db="EMBL/GenBank/DDBJ databases">
        <authorList>
            <person name="Varghese N."/>
            <person name="Submissions S."/>
        </authorList>
    </citation>
    <scope>NUCLEOTIDE SEQUENCE [LARGE SCALE GENOMIC DNA]</scope>
    <source>
        <strain evidence="2">DSM 14807</strain>
    </source>
</reference>
<dbReference type="OrthoDB" id="9801609at2"/>
<protein>
    <recommendedName>
        <fullName evidence="3">Glycosyl transferases group 1</fullName>
    </recommendedName>
</protein>
<dbReference type="Proteomes" id="UP000199537">
    <property type="component" value="Unassembled WGS sequence"/>
</dbReference>